<accession>A0A023DEY2</accession>
<comment type="caution">
    <text evidence="1">The sequence shown here is derived from an EMBL/GenBank/DDBJ whole genome shotgun (WGS) entry which is preliminary data.</text>
</comment>
<dbReference type="EMBL" id="BAWO01000029">
    <property type="protein sequence ID" value="GAJ39839.1"/>
    <property type="molecule type" value="Genomic_DNA"/>
</dbReference>
<dbReference type="AlphaFoldDB" id="A0A023DEY2"/>
<protein>
    <submittedName>
        <fullName evidence="1">Uncharacterized protein</fullName>
    </submittedName>
</protein>
<gene>
    <name evidence="1" type="ORF">GCA01S_029_00170</name>
</gene>
<organism evidence="1 2">
    <name type="scientific">Parageobacillus caldoxylosilyticus NBRC 107762</name>
    <dbReference type="NCBI Taxonomy" id="1220594"/>
    <lineage>
        <taxon>Bacteria</taxon>
        <taxon>Bacillati</taxon>
        <taxon>Bacillota</taxon>
        <taxon>Bacilli</taxon>
        <taxon>Bacillales</taxon>
        <taxon>Anoxybacillaceae</taxon>
        <taxon>Saccharococcus</taxon>
    </lineage>
</organism>
<keyword evidence="2" id="KW-1185">Reference proteome</keyword>
<proteinExistence type="predicted"/>
<evidence type="ECO:0000313" key="2">
    <source>
        <dbReference type="Proteomes" id="UP000023561"/>
    </source>
</evidence>
<dbReference type="Proteomes" id="UP000023561">
    <property type="component" value="Unassembled WGS sequence"/>
</dbReference>
<evidence type="ECO:0000313" key="1">
    <source>
        <dbReference type="EMBL" id="GAJ39839.1"/>
    </source>
</evidence>
<reference evidence="1 2" key="1">
    <citation type="submission" date="2014-04" db="EMBL/GenBank/DDBJ databases">
        <title>Whole genome shotgun sequence of Geobacillus caldoxylosilyticus NBRC 107762.</title>
        <authorList>
            <person name="Hosoyama A."/>
            <person name="Hosoyama Y."/>
            <person name="Katano-Makiyama Y."/>
            <person name="Tsuchikane K."/>
            <person name="Ohji S."/>
            <person name="Ichikawa N."/>
            <person name="Yamazoe A."/>
            <person name="Fujita N."/>
        </authorList>
    </citation>
    <scope>NUCLEOTIDE SEQUENCE [LARGE SCALE GENOMIC DNA]</scope>
    <source>
        <strain evidence="1 2">NBRC 107762</strain>
    </source>
</reference>
<sequence>MEKKNISFSKWITLILIKTIKFTESRELYKLYLFQLKKLAIYLFLD</sequence>
<name>A0A023DEY2_9BACL</name>